<name>A0A7W5BLW1_9HYPH</name>
<evidence type="ECO:0000313" key="3">
    <source>
        <dbReference type="Proteomes" id="UP000518315"/>
    </source>
</evidence>
<accession>A0A7W5BLW1</accession>
<evidence type="ECO:0000313" key="2">
    <source>
        <dbReference type="EMBL" id="MBB3135008.1"/>
    </source>
</evidence>
<evidence type="ECO:0000256" key="1">
    <source>
        <dbReference type="SAM" id="MobiDB-lite"/>
    </source>
</evidence>
<organism evidence="2 3">
    <name type="scientific">Rhizobium pisi</name>
    <dbReference type="NCBI Taxonomy" id="574561"/>
    <lineage>
        <taxon>Bacteria</taxon>
        <taxon>Pseudomonadati</taxon>
        <taxon>Pseudomonadota</taxon>
        <taxon>Alphaproteobacteria</taxon>
        <taxon>Hyphomicrobiales</taxon>
        <taxon>Rhizobiaceae</taxon>
        <taxon>Rhizobium/Agrobacterium group</taxon>
        <taxon>Rhizobium</taxon>
    </lineage>
</organism>
<reference evidence="2 3" key="1">
    <citation type="submission" date="2020-08" db="EMBL/GenBank/DDBJ databases">
        <title>Genomic Encyclopedia of Type Strains, Phase III (KMG-III): the genomes of soil and plant-associated and newly described type strains.</title>
        <authorList>
            <person name="Whitman W."/>
        </authorList>
    </citation>
    <scope>NUCLEOTIDE SEQUENCE [LARGE SCALE GENOMIC DNA]</scope>
    <source>
        <strain evidence="2 3">CECT 4113</strain>
    </source>
</reference>
<sequence>MDQHPEGAAELFGKRQNGDSVADAEGMVGDDDDRFDRDGFERPIAVDVEFDVNQIEQLAEHTVALADDVAAPEVVEPDEAVAAREPLDRADQPALQARIAIIGIG</sequence>
<proteinExistence type="predicted"/>
<keyword evidence="3" id="KW-1185">Reference proteome</keyword>
<gene>
    <name evidence="2" type="ORF">FHS26_002746</name>
</gene>
<feature type="region of interest" description="Disordered" evidence="1">
    <location>
        <begin position="1"/>
        <end position="38"/>
    </location>
</feature>
<dbReference type="Proteomes" id="UP000518315">
    <property type="component" value="Unassembled WGS sequence"/>
</dbReference>
<comment type="caution">
    <text evidence="2">The sequence shown here is derived from an EMBL/GenBank/DDBJ whole genome shotgun (WGS) entry which is preliminary data.</text>
</comment>
<dbReference type="EMBL" id="JACHXH010000008">
    <property type="protein sequence ID" value="MBB3135008.1"/>
    <property type="molecule type" value="Genomic_DNA"/>
</dbReference>
<feature type="compositionally biased region" description="Basic and acidic residues" evidence="1">
    <location>
        <begin position="1"/>
        <end position="17"/>
    </location>
</feature>
<dbReference type="AlphaFoldDB" id="A0A7W5BLW1"/>
<protein>
    <submittedName>
        <fullName evidence="2">Uncharacterized protein</fullName>
    </submittedName>
</protein>